<dbReference type="AlphaFoldDB" id="R3TJA0"/>
<dbReference type="EMBL" id="AJAT01000022">
    <property type="protein sequence ID" value="EOL41183.1"/>
    <property type="molecule type" value="Genomic_DNA"/>
</dbReference>
<accession>R3TJA0</accession>
<proteinExistence type="predicted"/>
<evidence type="ECO:0000313" key="2">
    <source>
        <dbReference type="Proteomes" id="UP000013785"/>
    </source>
</evidence>
<organism evidence="1 2">
    <name type="scientific">Enterococcus phoeniculicola ATCC BAA-412</name>
    <dbReference type="NCBI Taxonomy" id="1158610"/>
    <lineage>
        <taxon>Bacteria</taxon>
        <taxon>Bacillati</taxon>
        <taxon>Bacillota</taxon>
        <taxon>Bacilli</taxon>
        <taxon>Lactobacillales</taxon>
        <taxon>Enterococcaceae</taxon>
        <taxon>Enterococcus</taxon>
    </lineage>
</organism>
<name>R3TJA0_9ENTE</name>
<sequence>MEALLSFFLFTTIILSFLYTQSILVQRGKDQMRIIEMNRVLYEETRDYRFYKGETNREKTFSRKYQISLTAQPHQAAQIISGKDQVSIESTNV</sequence>
<keyword evidence="2" id="KW-1185">Reference proteome</keyword>
<dbReference type="STRING" id="154621.RV11_GL001810"/>
<dbReference type="HOGENOM" id="CLU_2395186_0_0_9"/>
<reference evidence="1 2" key="1">
    <citation type="submission" date="2013-02" db="EMBL/GenBank/DDBJ databases">
        <title>The Genome Sequence of Enterococcus phoeniculicola BAA-412.</title>
        <authorList>
            <consortium name="The Broad Institute Genome Sequencing Platform"/>
            <consortium name="The Broad Institute Genome Sequencing Center for Infectious Disease"/>
            <person name="Earl A.M."/>
            <person name="Gilmore M.S."/>
            <person name="Lebreton F."/>
            <person name="Walker B."/>
            <person name="Young S.K."/>
            <person name="Zeng Q."/>
            <person name="Gargeya S."/>
            <person name="Fitzgerald M."/>
            <person name="Haas B."/>
            <person name="Abouelleil A."/>
            <person name="Alvarado L."/>
            <person name="Arachchi H.M."/>
            <person name="Berlin A.M."/>
            <person name="Chapman S.B."/>
            <person name="Dewar J."/>
            <person name="Goldberg J."/>
            <person name="Griggs A."/>
            <person name="Gujja S."/>
            <person name="Hansen M."/>
            <person name="Howarth C."/>
            <person name="Imamovic A."/>
            <person name="Larimer J."/>
            <person name="McCowan C."/>
            <person name="Murphy C."/>
            <person name="Neiman D."/>
            <person name="Pearson M."/>
            <person name="Priest M."/>
            <person name="Roberts A."/>
            <person name="Saif S."/>
            <person name="Shea T."/>
            <person name="Sisk P."/>
            <person name="Sykes S."/>
            <person name="Wortman J."/>
            <person name="Nusbaum C."/>
            <person name="Birren B."/>
        </authorList>
    </citation>
    <scope>NUCLEOTIDE SEQUENCE [LARGE SCALE GENOMIC DNA]</scope>
    <source>
        <strain evidence="1 2">ATCC BAA-412</strain>
    </source>
</reference>
<protein>
    <submittedName>
        <fullName evidence="1">Uncharacterized protein</fullName>
    </submittedName>
</protein>
<evidence type="ECO:0000313" key="1">
    <source>
        <dbReference type="EMBL" id="EOL41183.1"/>
    </source>
</evidence>
<comment type="caution">
    <text evidence="1">The sequence shown here is derived from an EMBL/GenBank/DDBJ whole genome shotgun (WGS) entry which is preliminary data.</text>
</comment>
<gene>
    <name evidence="1" type="ORF">UC3_03514</name>
</gene>
<dbReference type="Proteomes" id="UP000013785">
    <property type="component" value="Unassembled WGS sequence"/>
</dbReference>
<dbReference type="PATRIC" id="fig|1158610.3.peg.3511"/>